<dbReference type="AlphaFoldDB" id="A0A6J4TL92"/>
<proteinExistence type="predicted"/>
<evidence type="ECO:0000313" key="1">
    <source>
        <dbReference type="EMBL" id="CAA9525380.1"/>
    </source>
</evidence>
<reference evidence="1" key="1">
    <citation type="submission" date="2020-02" db="EMBL/GenBank/DDBJ databases">
        <authorList>
            <person name="Meier V. D."/>
        </authorList>
    </citation>
    <scope>NUCLEOTIDE SEQUENCE</scope>
    <source>
        <strain evidence="1">AVDCRST_MAG67</strain>
    </source>
</reference>
<organism evidence="1">
    <name type="scientific">uncultured Solirubrobacteraceae bacterium</name>
    <dbReference type="NCBI Taxonomy" id="1162706"/>
    <lineage>
        <taxon>Bacteria</taxon>
        <taxon>Bacillati</taxon>
        <taxon>Actinomycetota</taxon>
        <taxon>Thermoleophilia</taxon>
        <taxon>Solirubrobacterales</taxon>
        <taxon>Solirubrobacteraceae</taxon>
        <taxon>environmental samples</taxon>
    </lineage>
</organism>
<name>A0A6J4TL92_9ACTN</name>
<gene>
    <name evidence="1" type="ORF">AVDCRST_MAG67-3635</name>
</gene>
<accession>A0A6J4TL92</accession>
<sequence length="43" mass="4948">MQIRARGRDPCRAVVSEGRWIVSREVRMLPGEATRPAARRLRS</sequence>
<protein>
    <submittedName>
        <fullName evidence="1">Uncharacterized protein</fullName>
    </submittedName>
</protein>
<dbReference type="EMBL" id="CADCVQ010000152">
    <property type="protein sequence ID" value="CAA9525380.1"/>
    <property type="molecule type" value="Genomic_DNA"/>
</dbReference>